<keyword evidence="2" id="KW-1003">Cell membrane</keyword>
<accession>A0A0G1DH96</accession>
<dbReference type="STRING" id="1618578.UV74_C0013G0352"/>
<dbReference type="PANTHER" id="PTHR33908">
    <property type="entry name" value="MANNOSYLTRANSFERASE YKCB-RELATED"/>
    <property type="match status" value="1"/>
</dbReference>
<dbReference type="Pfam" id="PF13231">
    <property type="entry name" value="PMT_2"/>
    <property type="match status" value="1"/>
</dbReference>
<dbReference type="GO" id="GO:0016763">
    <property type="term" value="F:pentosyltransferase activity"/>
    <property type="evidence" value="ECO:0007669"/>
    <property type="project" value="TreeGrafter"/>
</dbReference>
<dbReference type="PANTHER" id="PTHR33908:SF11">
    <property type="entry name" value="MEMBRANE PROTEIN"/>
    <property type="match status" value="1"/>
</dbReference>
<dbReference type="Proteomes" id="UP000034090">
    <property type="component" value="Unassembled WGS sequence"/>
</dbReference>
<sequence length="676" mass="77585">MRSVKKKSILAALIFFVAGVITLPHYGINWDAINHLSRGQAYLNYFLTGSEDFSNRPPYFDNWPEPGDDGGWYLQNPDNLFFDPDRPKEEVSPRSMYELPTLTMALYRNSDGGHPPLSDILSSLFNRILFGELRLINDIDAYRIYGVLLAASLVGLIFYWVSEIYGGFAGLIAALSLSLYPLFWAESHFNTEKDVPETVYWSFLMFTIWKGVETKKWQWILSSGVFFGLALGTKFNVLFAILVIIPWLALTSRKLIMQKWFLVSGTTALLIGLMIFVGSWPYLWGDPIMRISEVGNFYKTIGTSPRNHILNIYPLEWIFYTTPIAFLILFATGIYGCVKRIFADQDKVTLLFLFWLIVPIGRVVWPGTVVYGGIRQAMEYIPAFCVFVGIGAQAVRMRLNNLFGTAIVLLMFIPITLKLIEIHPNENVYFNQLIGGLAGAKKHNFPYWGFSFGAPYRQGANWLNENAPMGADVAYSYELIPNLPRIFLRRDLNLHNINRSGYLRNGEYAMTLTYQGTAERSYYDMYLEKFIDPVYQVTIDGVAIFKIWKNDSEHLKFNWSEKLSNEAKVQKENNRLIFDLSEPRPLSRLEIDYSEENCSLMNEGYVQISVDGNKWQRLPGILSEEEAKIPALGPQPKNGHFIEPFVGQEARFIEIKMPEKTCLGNLRHFDIYYFDL</sequence>
<protein>
    <recommendedName>
        <fullName evidence="9">Glycosyltransferase RgtA/B/C/D-like domain-containing protein</fullName>
    </recommendedName>
</protein>
<dbReference type="InterPro" id="IPR038731">
    <property type="entry name" value="RgtA/B/C-like"/>
</dbReference>
<keyword evidence="4" id="KW-0808">Transferase</keyword>
<evidence type="ECO:0000313" key="10">
    <source>
        <dbReference type="EMBL" id="KKS97230.1"/>
    </source>
</evidence>
<reference evidence="10 11" key="1">
    <citation type="journal article" date="2015" name="Nature">
        <title>rRNA introns, odd ribosomes, and small enigmatic genomes across a large radiation of phyla.</title>
        <authorList>
            <person name="Brown C.T."/>
            <person name="Hug L.A."/>
            <person name="Thomas B.C."/>
            <person name="Sharon I."/>
            <person name="Castelle C.J."/>
            <person name="Singh A."/>
            <person name="Wilkins M.J."/>
            <person name="Williams K.H."/>
            <person name="Banfield J.F."/>
        </authorList>
    </citation>
    <scope>NUCLEOTIDE SEQUENCE [LARGE SCALE GENOMIC DNA]</scope>
</reference>
<dbReference type="AlphaFoldDB" id="A0A0G1DH96"/>
<evidence type="ECO:0000256" key="7">
    <source>
        <dbReference type="ARBA" id="ARBA00023136"/>
    </source>
</evidence>
<dbReference type="GO" id="GO:0009103">
    <property type="term" value="P:lipopolysaccharide biosynthetic process"/>
    <property type="evidence" value="ECO:0007669"/>
    <property type="project" value="UniProtKB-ARBA"/>
</dbReference>
<comment type="subcellular location">
    <subcellularLocation>
        <location evidence="1">Cell membrane</location>
        <topology evidence="1">Multi-pass membrane protein</topology>
    </subcellularLocation>
</comment>
<dbReference type="InterPro" id="IPR050297">
    <property type="entry name" value="LipidA_mod_glycosyltrf_83"/>
</dbReference>
<gene>
    <name evidence="10" type="ORF">UV74_C0013G0352</name>
</gene>
<evidence type="ECO:0000256" key="5">
    <source>
        <dbReference type="ARBA" id="ARBA00022692"/>
    </source>
</evidence>
<feature type="transmembrane region" description="Helical" evidence="8">
    <location>
        <begin position="260"/>
        <end position="283"/>
    </location>
</feature>
<keyword evidence="5 8" id="KW-0812">Transmembrane</keyword>
<keyword evidence="6 8" id="KW-1133">Transmembrane helix</keyword>
<dbReference type="GO" id="GO:0005886">
    <property type="term" value="C:plasma membrane"/>
    <property type="evidence" value="ECO:0007669"/>
    <property type="project" value="UniProtKB-SubCell"/>
</dbReference>
<feature type="domain" description="Glycosyltransferase RgtA/B/C/D-like" evidence="9">
    <location>
        <begin position="114"/>
        <end position="271"/>
    </location>
</feature>
<feature type="transmembrane region" description="Helical" evidence="8">
    <location>
        <begin position="350"/>
        <end position="371"/>
    </location>
</feature>
<feature type="transmembrane region" description="Helical" evidence="8">
    <location>
        <begin position="377"/>
        <end position="395"/>
    </location>
</feature>
<feature type="transmembrane region" description="Helical" evidence="8">
    <location>
        <begin position="317"/>
        <end position="338"/>
    </location>
</feature>
<evidence type="ECO:0000256" key="8">
    <source>
        <dbReference type="SAM" id="Phobius"/>
    </source>
</evidence>
<feature type="transmembrane region" description="Helical" evidence="8">
    <location>
        <begin position="168"/>
        <end position="185"/>
    </location>
</feature>
<dbReference type="EMBL" id="LCFQ01000013">
    <property type="protein sequence ID" value="KKS97230.1"/>
    <property type="molecule type" value="Genomic_DNA"/>
</dbReference>
<organism evidence="10 11">
    <name type="scientific">Candidatus Woesebacteria bacterium GW2011_GWB1_43_14</name>
    <dbReference type="NCBI Taxonomy" id="1618578"/>
    <lineage>
        <taxon>Bacteria</taxon>
        <taxon>Candidatus Woeseibacteriota</taxon>
    </lineage>
</organism>
<feature type="transmembrane region" description="Helical" evidence="8">
    <location>
        <begin position="225"/>
        <end position="248"/>
    </location>
</feature>
<feature type="transmembrane region" description="Helical" evidence="8">
    <location>
        <begin position="9"/>
        <end position="28"/>
    </location>
</feature>
<keyword evidence="7 8" id="KW-0472">Membrane</keyword>
<evidence type="ECO:0000256" key="2">
    <source>
        <dbReference type="ARBA" id="ARBA00022475"/>
    </source>
</evidence>
<evidence type="ECO:0000256" key="3">
    <source>
        <dbReference type="ARBA" id="ARBA00022676"/>
    </source>
</evidence>
<proteinExistence type="predicted"/>
<evidence type="ECO:0000256" key="4">
    <source>
        <dbReference type="ARBA" id="ARBA00022679"/>
    </source>
</evidence>
<comment type="caution">
    <text evidence="10">The sequence shown here is derived from an EMBL/GenBank/DDBJ whole genome shotgun (WGS) entry which is preliminary data.</text>
</comment>
<evidence type="ECO:0000259" key="9">
    <source>
        <dbReference type="Pfam" id="PF13231"/>
    </source>
</evidence>
<feature type="transmembrane region" description="Helical" evidence="8">
    <location>
        <begin position="142"/>
        <end position="161"/>
    </location>
</feature>
<feature type="transmembrane region" description="Helical" evidence="8">
    <location>
        <begin position="402"/>
        <end position="420"/>
    </location>
</feature>
<keyword evidence="3" id="KW-0328">Glycosyltransferase</keyword>
<evidence type="ECO:0000313" key="11">
    <source>
        <dbReference type="Proteomes" id="UP000034090"/>
    </source>
</evidence>
<evidence type="ECO:0000256" key="1">
    <source>
        <dbReference type="ARBA" id="ARBA00004651"/>
    </source>
</evidence>
<name>A0A0G1DH96_9BACT</name>
<evidence type="ECO:0000256" key="6">
    <source>
        <dbReference type="ARBA" id="ARBA00022989"/>
    </source>
</evidence>